<feature type="binding site" evidence="4">
    <location>
        <begin position="216"/>
        <end position="220"/>
    </location>
    <ligand>
        <name>FAD</name>
        <dbReference type="ChEBI" id="CHEBI:57692"/>
    </ligand>
</feature>
<dbReference type="InterPro" id="IPR014729">
    <property type="entry name" value="Rossmann-like_a/b/a_fold"/>
</dbReference>
<dbReference type="GO" id="GO:0003677">
    <property type="term" value="F:DNA binding"/>
    <property type="evidence" value="ECO:0007669"/>
    <property type="project" value="TreeGrafter"/>
</dbReference>
<dbReference type="Pfam" id="PF00875">
    <property type="entry name" value="DNA_photolyase"/>
    <property type="match status" value="1"/>
</dbReference>
<gene>
    <name evidence="8" type="ORF">GWK17_11410</name>
</gene>
<evidence type="ECO:0000256" key="4">
    <source>
        <dbReference type="PIRSR" id="PIRSR602081-1"/>
    </source>
</evidence>
<dbReference type="InterPro" id="IPR006050">
    <property type="entry name" value="DNA_photolyase_N"/>
</dbReference>
<keyword evidence="2 4" id="KW-0274">FAD</keyword>
<dbReference type="SUPFAM" id="SSF48173">
    <property type="entry name" value="Cryptochrome/photolyase FAD-binding domain"/>
    <property type="match status" value="1"/>
</dbReference>
<dbReference type="GO" id="GO:0003904">
    <property type="term" value="F:deoxyribodipyrimidine photo-lyase activity"/>
    <property type="evidence" value="ECO:0007669"/>
    <property type="project" value="TreeGrafter"/>
</dbReference>
<feature type="binding site" evidence="4">
    <location>
        <position position="256"/>
    </location>
    <ligand>
        <name>FAD</name>
        <dbReference type="ChEBI" id="CHEBI:57692"/>
    </ligand>
</feature>
<evidence type="ECO:0000313" key="9">
    <source>
        <dbReference type="Proteomes" id="UP000587942"/>
    </source>
</evidence>
<proteinExistence type="inferred from homology"/>
<dbReference type="RefSeq" id="WP_167832502.1">
    <property type="nucleotide sequence ID" value="NZ_JAAVUM010000007.1"/>
</dbReference>
<dbReference type="InterPro" id="IPR005101">
    <property type="entry name" value="Cryptochr/Photolyase_FAD-bd"/>
</dbReference>
<dbReference type="InterPro" id="IPR036155">
    <property type="entry name" value="Crypto/Photolyase_N_sf"/>
</dbReference>
<dbReference type="GO" id="GO:0006139">
    <property type="term" value="P:nucleobase-containing compound metabolic process"/>
    <property type="evidence" value="ECO:0007669"/>
    <property type="project" value="UniProtKB-ARBA"/>
</dbReference>
<comment type="caution">
    <text evidence="8">The sequence shown here is derived from an EMBL/GenBank/DDBJ whole genome shotgun (WGS) entry which is preliminary data.</text>
</comment>
<dbReference type="PANTHER" id="PTHR11455:SF9">
    <property type="entry name" value="CRYPTOCHROME CIRCADIAN CLOCK 5 ISOFORM X1"/>
    <property type="match status" value="1"/>
</dbReference>
<reference evidence="8 9" key="1">
    <citation type="submission" date="2020-03" db="EMBL/GenBank/DDBJ databases">
        <authorList>
            <person name="Sun Q."/>
        </authorList>
    </citation>
    <scope>NUCLEOTIDE SEQUENCE [LARGE SCALE GENOMIC DNA]</scope>
    <source>
        <strain evidence="8 9">KACC 21451</strain>
    </source>
</reference>
<organism evidence="8 9">
    <name type="scientific">Mesobacillus selenatarsenatis</name>
    <dbReference type="NCBI Taxonomy" id="388741"/>
    <lineage>
        <taxon>Bacteria</taxon>
        <taxon>Bacillati</taxon>
        <taxon>Bacillota</taxon>
        <taxon>Bacilli</taxon>
        <taxon>Bacillales</taxon>
        <taxon>Bacillaceae</taxon>
        <taxon>Mesobacillus</taxon>
    </lineage>
</organism>
<dbReference type="Pfam" id="PF03441">
    <property type="entry name" value="FAD_binding_7"/>
    <property type="match status" value="1"/>
</dbReference>
<accession>A0A846TWI1</accession>
<dbReference type="InterPro" id="IPR002081">
    <property type="entry name" value="Cryptochrome/DNA_photolyase_1"/>
</dbReference>
<dbReference type="InterPro" id="IPR018394">
    <property type="entry name" value="DNA_photolyase_1_CS_C"/>
</dbReference>
<dbReference type="PROSITE" id="PS51645">
    <property type="entry name" value="PHR_CRY_ALPHA_BETA"/>
    <property type="match status" value="1"/>
</dbReference>
<dbReference type="PROSITE" id="PS00394">
    <property type="entry name" value="DNA_PHOTOLYASES_1_1"/>
    <property type="match status" value="1"/>
</dbReference>
<feature type="domain" description="Photolyase/cryptochrome alpha/beta" evidence="7">
    <location>
        <begin position="1"/>
        <end position="138"/>
    </location>
</feature>
<feature type="binding site" evidence="4">
    <location>
        <position position="202"/>
    </location>
    <ligand>
        <name>FAD</name>
        <dbReference type="ChEBI" id="CHEBI:57692"/>
    </ligand>
</feature>
<keyword evidence="8" id="KW-0456">Lyase</keyword>
<comment type="cofactor">
    <cofactor evidence="4">
        <name>FAD</name>
        <dbReference type="ChEBI" id="CHEBI:57692"/>
    </cofactor>
    <text evidence="4">Binds 1 FAD per subunit.</text>
</comment>
<dbReference type="SUPFAM" id="SSF52425">
    <property type="entry name" value="Cryptochrome/photolyase, N-terminal domain"/>
    <property type="match status" value="1"/>
</dbReference>
<dbReference type="Proteomes" id="UP000587942">
    <property type="component" value="Unassembled WGS sequence"/>
</dbReference>
<keyword evidence="1 4" id="KW-0285">Flavoprotein</keyword>
<dbReference type="AlphaFoldDB" id="A0A846TWI1"/>
<evidence type="ECO:0000259" key="7">
    <source>
        <dbReference type="PROSITE" id="PS51645"/>
    </source>
</evidence>
<dbReference type="InterPro" id="IPR036134">
    <property type="entry name" value="Crypto/Photolyase_FAD-like_sf"/>
</dbReference>
<evidence type="ECO:0000256" key="1">
    <source>
        <dbReference type="ARBA" id="ARBA00022630"/>
    </source>
</evidence>
<evidence type="ECO:0000256" key="6">
    <source>
        <dbReference type="SAM" id="MobiDB-lite"/>
    </source>
</evidence>
<evidence type="ECO:0000256" key="3">
    <source>
        <dbReference type="ARBA" id="ARBA00022991"/>
    </source>
</evidence>
<evidence type="ECO:0000256" key="2">
    <source>
        <dbReference type="ARBA" id="ARBA00022827"/>
    </source>
</evidence>
<keyword evidence="3 5" id="KW-0157">Chromophore</keyword>
<comment type="similarity">
    <text evidence="5">Belongs to the DNA photolyase family.</text>
</comment>
<dbReference type="GO" id="GO:0006950">
    <property type="term" value="P:response to stress"/>
    <property type="evidence" value="ECO:0007669"/>
    <property type="project" value="UniProtKB-ARBA"/>
</dbReference>
<dbReference type="Gene3D" id="1.25.40.80">
    <property type="match status" value="1"/>
</dbReference>
<name>A0A846TWI1_9BACI</name>
<protein>
    <submittedName>
        <fullName evidence="8">Deoxyribodipyrimidine photo-lyase</fullName>
    </submittedName>
</protein>
<dbReference type="PANTHER" id="PTHR11455">
    <property type="entry name" value="CRYPTOCHROME"/>
    <property type="match status" value="1"/>
</dbReference>
<dbReference type="GO" id="GO:0071949">
    <property type="term" value="F:FAD binding"/>
    <property type="evidence" value="ECO:0007669"/>
    <property type="project" value="TreeGrafter"/>
</dbReference>
<dbReference type="EMBL" id="JAAVUM010000007">
    <property type="protein sequence ID" value="NKE06066.1"/>
    <property type="molecule type" value="Genomic_DNA"/>
</dbReference>
<evidence type="ECO:0000313" key="8">
    <source>
        <dbReference type="EMBL" id="NKE06066.1"/>
    </source>
</evidence>
<evidence type="ECO:0000256" key="5">
    <source>
        <dbReference type="RuleBase" id="RU004182"/>
    </source>
</evidence>
<dbReference type="Gene3D" id="3.40.50.620">
    <property type="entry name" value="HUPs"/>
    <property type="match status" value="1"/>
</dbReference>
<dbReference type="PRINTS" id="PR00147">
    <property type="entry name" value="DNAPHOTLYASE"/>
</dbReference>
<dbReference type="Gene3D" id="1.10.579.10">
    <property type="entry name" value="DNA Cyclobutane Dipyrimidine Photolyase, subunit A, domain 3"/>
    <property type="match status" value="1"/>
</dbReference>
<feature type="region of interest" description="Disordered" evidence="6">
    <location>
        <begin position="439"/>
        <end position="462"/>
    </location>
</feature>
<sequence length="462" mass="53660">MNIVLFNKDLRLSDHQPLAEATASGEVLPLYVFEPSQWNEKPLSARHLQFVVESLEELSKEIEEKGGKLFTAINELEIVLEGLLESYHSINIFAHNDGWFIDKVKKWADQNQQSLFCYGPELVNVHGKRFYERFVSYLKEPQTEVPVHIDVPSRLPGFLLTDLKKLQTFKIKGEKIRFGQQGGEWKAIETLDSFLEDRFAKYIENYTKPLPSSLSSSRLSAYITWGNISIRTIFQRTEEKLQACKVEEEKTQYEEFLSKLIARVKICSMESPEQELHAISEIKRDWNEEWFQRWLQGRTGIPMIDAAMRSLTKTGWMNFSLRALVTSFITNTLLLDVKNPSHALAGLYLDYEPAIHDFYIQQHAEMKGKMKIIDPVKVGKELDPDGVFIRRYIPELSRLPEEYIHEPWLYPAFYRLGYEAPMVDVKKKCKQARLQYQSIKSKGKPGRKKGEGGETEQLSFDF</sequence>